<dbReference type="AlphaFoldDB" id="A0A3S5DLU1"/>
<dbReference type="Proteomes" id="UP000275777">
    <property type="component" value="Chromosome"/>
</dbReference>
<name>A0A3S5DLU1_CHRVL</name>
<reference evidence="2 3" key="1">
    <citation type="submission" date="2018-12" db="EMBL/GenBank/DDBJ databases">
        <authorList>
            <consortium name="Pathogen Informatics"/>
        </authorList>
    </citation>
    <scope>NUCLEOTIDE SEQUENCE [LARGE SCALE GENOMIC DNA]</scope>
    <source>
        <strain evidence="2 3">NCTC9695</strain>
    </source>
</reference>
<evidence type="ECO:0000313" key="3">
    <source>
        <dbReference type="Proteomes" id="UP000275777"/>
    </source>
</evidence>
<feature type="region of interest" description="Disordered" evidence="1">
    <location>
        <begin position="1"/>
        <end position="22"/>
    </location>
</feature>
<organism evidence="2 3">
    <name type="scientific">Chromobacterium violaceum</name>
    <dbReference type="NCBI Taxonomy" id="536"/>
    <lineage>
        <taxon>Bacteria</taxon>
        <taxon>Pseudomonadati</taxon>
        <taxon>Pseudomonadota</taxon>
        <taxon>Betaproteobacteria</taxon>
        <taxon>Neisseriales</taxon>
        <taxon>Chromobacteriaceae</taxon>
        <taxon>Chromobacterium</taxon>
    </lineage>
</organism>
<proteinExistence type="predicted"/>
<sequence>MVGMVLLQQEQGGQPRKIRKPPESVQAVISTLEPSAGSLPSFCISVGIITPMVAASIRFSVIAASITRPSDTLPYSSHATAPMTPPRPCR</sequence>
<feature type="compositionally biased region" description="Polar residues" evidence="1">
    <location>
        <begin position="70"/>
        <end position="79"/>
    </location>
</feature>
<evidence type="ECO:0000256" key="1">
    <source>
        <dbReference type="SAM" id="MobiDB-lite"/>
    </source>
</evidence>
<gene>
    <name evidence="2" type="ORF">NCTC9695_05244</name>
</gene>
<evidence type="ECO:0000313" key="2">
    <source>
        <dbReference type="EMBL" id="VEB44740.1"/>
    </source>
</evidence>
<feature type="region of interest" description="Disordered" evidence="1">
    <location>
        <begin position="70"/>
        <end position="90"/>
    </location>
</feature>
<dbReference type="EMBL" id="LR134182">
    <property type="protein sequence ID" value="VEB44740.1"/>
    <property type="molecule type" value="Genomic_DNA"/>
</dbReference>
<accession>A0A3S5DLU1</accession>
<protein>
    <submittedName>
        <fullName evidence="2">Uncharacterized protein</fullName>
    </submittedName>
</protein>